<feature type="non-terminal residue" evidence="1">
    <location>
        <position position="1"/>
    </location>
</feature>
<feature type="non-terminal residue" evidence="1">
    <location>
        <position position="101"/>
    </location>
</feature>
<accession>A0ABT8FNX7</accession>
<evidence type="ECO:0000313" key="1">
    <source>
        <dbReference type="EMBL" id="MDN4175917.1"/>
    </source>
</evidence>
<sequence>VSFVLSVLLVTLGTHHSIDVEAIGGLLRLTSKILESILRLVTPITDALSEVINDIVDAVTNGRPLTEDLVARLLAALHINSIRDLDLSVRIQLGIYLNLTA</sequence>
<dbReference type="RefSeq" id="WP_300955320.1">
    <property type="nucleotide sequence ID" value="NZ_JAUHJQ010000097.1"/>
</dbReference>
<protein>
    <submittedName>
        <fullName evidence="1">Uncharacterized protein</fullName>
    </submittedName>
</protein>
<gene>
    <name evidence="1" type="ORF">QWY28_23430</name>
</gene>
<dbReference type="EMBL" id="JAUHJQ010000097">
    <property type="protein sequence ID" value="MDN4175917.1"/>
    <property type="molecule type" value="Genomic_DNA"/>
</dbReference>
<dbReference type="Proteomes" id="UP001168620">
    <property type="component" value="Unassembled WGS sequence"/>
</dbReference>
<proteinExistence type="predicted"/>
<reference evidence="1" key="1">
    <citation type="submission" date="2023-06" db="EMBL/GenBank/DDBJ databases">
        <title>Draft genome sequence of Nocardioides sp. SOB77.</title>
        <authorList>
            <person name="Zhang G."/>
        </authorList>
    </citation>
    <scope>NUCLEOTIDE SEQUENCE</scope>
    <source>
        <strain evidence="1">SOB77</strain>
    </source>
</reference>
<evidence type="ECO:0000313" key="2">
    <source>
        <dbReference type="Proteomes" id="UP001168620"/>
    </source>
</evidence>
<organism evidence="1 2">
    <name type="scientific">Nocardioides oceani</name>
    <dbReference type="NCBI Taxonomy" id="3058369"/>
    <lineage>
        <taxon>Bacteria</taxon>
        <taxon>Bacillati</taxon>
        <taxon>Actinomycetota</taxon>
        <taxon>Actinomycetes</taxon>
        <taxon>Propionibacteriales</taxon>
        <taxon>Nocardioidaceae</taxon>
        <taxon>Nocardioides</taxon>
    </lineage>
</organism>
<comment type="caution">
    <text evidence="1">The sequence shown here is derived from an EMBL/GenBank/DDBJ whole genome shotgun (WGS) entry which is preliminary data.</text>
</comment>
<keyword evidence="2" id="KW-1185">Reference proteome</keyword>
<name>A0ABT8FNX7_9ACTN</name>